<keyword evidence="5" id="KW-0804">Transcription</keyword>
<gene>
    <name evidence="7" type="primary">nusB</name>
    <name evidence="7" type="ORF">COT04_01290</name>
</gene>
<evidence type="ECO:0000313" key="8">
    <source>
        <dbReference type="Proteomes" id="UP000229559"/>
    </source>
</evidence>
<evidence type="ECO:0000256" key="5">
    <source>
        <dbReference type="ARBA" id="ARBA00023163"/>
    </source>
</evidence>
<dbReference type="Proteomes" id="UP000229559">
    <property type="component" value="Unassembled WGS sequence"/>
</dbReference>
<sequence>MKTRFDPRHKKREEVVQDLFAFSFQKENNPQTEIGKKVKKALKKIDETVTGAAPEWPLEQINKVDLAILRLAIWELTIKRKEPPKVIIDEAIELGKTFGSEKSSSFINGVLGTVFKNLK</sequence>
<dbReference type="GO" id="GO:0031564">
    <property type="term" value="P:transcription antitermination"/>
    <property type="evidence" value="ECO:0007669"/>
    <property type="project" value="UniProtKB-KW"/>
</dbReference>
<dbReference type="PANTHER" id="PTHR11078">
    <property type="entry name" value="N UTILIZATION SUBSTANCE PROTEIN B-RELATED"/>
    <property type="match status" value="1"/>
</dbReference>
<protein>
    <submittedName>
        <fullName evidence="7">Transcription antitermination factor NusB</fullName>
    </submittedName>
</protein>
<dbReference type="Gene3D" id="1.10.940.10">
    <property type="entry name" value="NusB-like"/>
    <property type="match status" value="1"/>
</dbReference>
<keyword evidence="3" id="KW-0694">RNA-binding</keyword>
<proteinExistence type="inferred from homology"/>
<comment type="caution">
    <text evidence="7">The sequence shown here is derived from an EMBL/GenBank/DDBJ whole genome shotgun (WGS) entry which is preliminary data.</text>
</comment>
<dbReference type="InterPro" id="IPR035926">
    <property type="entry name" value="NusB-like_sf"/>
</dbReference>
<evidence type="ECO:0000259" key="6">
    <source>
        <dbReference type="Pfam" id="PF01029"/>
    </source>
</evidence>
<dbReference type="Pfam" id="PF01029">
    <property type="entry name" value="NusB"/>
    <property type="match status" value="1"/>
</dbReference>
<name>A0A2M6YQ19_9BACT</name>
<evidence type="ECO:0000313" key="7">
    <source>
        <dbReference type="EMBL" id="PIU33214.1"/>
    </source>
</evidence>
<comment type="similarity">
    <text evidence="1">Belongs to the NusB family.</text>
</comment>
<accession>A0A2M6YQ19</accession>
<keyword evidence="2" id="KW-0889">Transcription antitermination</keyword>
<dbReference type="GO" id="GO:0003723">
    <property type="term" value="F:RNA binding"/>
    <property type="evidence" value="ECO:0007669"/>
    <property type="project" value="UniProtKB-KW"/>
</dbReference>
<reference evidence="8" key="1">
    <citation type="submission" date="2017-09" db="EMBL/GenBank/DDBJ databases">
        <title>Depth-based differentiation of microbial function through sediment-hosted aquifers and enrichment of novel symbionts in the deep terrestrial subsurface.</title>
        <authorList>
            <person name="Probst A.J."/>
            <person name="Ladd B."/>
            <person name="Jarett J.K."/>
            <person name="Geller-Mcgrath D.E."/>
            <person name="Sieber C.M.K."/>
            <person name="Emerson J.B."/>
            <person name="Anantharaman K."/>
            <person name="Thomas B.C."/>
            <person name="Malmstrom R."/>
            <person name="Stieglmeier M."/>
            <person name="Klingl A."/>
            <person name="Woyke T."/>
            <person name="Ryan C.M."/>
            <person name="Banfield J.F."/>
        </authorList>
    </citation>
    <scope>NUCLEOTIDE SEQUENCE [LARGE SCALE GENOMIC DNA]</scope>
</reference>
<dbReference type="InterPro" id="IPR011605">
    <property type="entry name" value="NusB_fam"/>
</dbReference>
<dbReference type="GO" id="GO:0006353">
    <property type="term" value="P:DNA-templated transcription termination"/>
    <property type="evidence" value="ECO:0007669"/>
    <property type="project" value="InterPro"/>
</dbReference>
<dbReference type="SUPFAM" id="SSF48013">
    <property type="entry name" value="NusB-like"/>
    <property type="match status" value="1"/>
</dbReference>
<organism evidence="7 8">
    <name type="scientific">Candidatus Shapirobacteria bacterium CG07_land_8_20_14_0_80_39_12</name>
    <dbReference type="NCBI Taxonomy" id="1974480"/>
    <lineage>
        <taxon>Bacteria</taxon>
        <taxon>Candidatus Shapironibacteriota</taxon>
    </lineage>
</organism>
<dbReference type="PANTHER" id="PTHR11078:SF3">
    <property type="entry name" value="ANTITERMINATION NUSB DOMAIN-CONTAINING PROTEIN"/>
    <property type="match status" value="1"/>
</dbReference>
<feature type="domain" description="NusB/RsmB/TIM44" evidence="6">
    <location>
        <begin position="32"/>
        <end position="114"/>
    </location>
</feature>
<keyword evidence="4" id="KW-0805">Transcription regulation</keyword>
<dbReference type="AlphaFoldDB" id="A0A2M6YQ19"/>
<evidence type="ECO:0000256" key="3">
    <source>
        <dbReference type="ARBA" id="ARBA00022884"/>
    </source>
</evidence>
<dbReference type="NCBIfam" id="TIGR01951">
    <property type="entry name" value="nusB"/>
    <property type="match status" value="1"/>
</dbReference>
<evidence type="ECO:0000256" key="1">
    <source>
        <dbReference type="ARBA" id="ARBA00005952"/>
    </source>
</evidence>
<evidence type="ECO:0000256" key="2">
    <source>
        <dbReference type="ARBA" id="ARBA00022814"/>
    </source>
</evidence>
<dbReference type="EMBL" id="PEXA01000040">
    <property type="protein sequence ID" value="PIU33214.1"/>
    <property type="molecule type" value="Genomic_DNA"/>
</dbReference>
<evidence type="ECO:0000256" key="4">
    <source>
        <dbReference type="ARBA" id="ARBA00023015"/>
    </source>
</evidence>
<dbReference type="InterPro" id="IPR006027">
    <property type="entry name" value="NusB_RsmB_TIM44"/>
</dbReference>
<dbReference type="GO" id="GO:0005829">
    <property type="term" value="C:cytosol"/>
    <property type="evidence" value="ECO:0007669"/>
    <property type="project" value="TreeGrafter"/>
</dbReference>